<dbReference type="SUPFAM" id="SSF50249">
    <property type="entry name" value="Nucleic acid-binding proteins"/>
    <property type="match status" value="1"/>
</dbReference>
<dbReference type="PATRIC" id="fig|1391654.3.peg.9613"/>
<keyword evidence="3" id="KW-1185">Reference proteome</keyword>
<dbReference type="Pfam" id="PF00313">
    <property type="entry name" value="CSD"/>
    <property type="match status" value="1"/>
</dbReference>
<dbReference type="InterPro" id="IPR012340">
    <property type="entry name" value="NA-bd_OB-fold"/>
</dbReference>
<dbReference type="Gene3D" id="3.30.160.100">
    <property type="entry name" value="Ribosome hibernation promotion factor-like"/>
    <property type="match status" value="1"/>
</dbReference>
<dbReference type="Pfam" id="PF02482">
    <property type="entry name" value="Ribosomal_S30AE"/>
    <property type="match status" value="1"/>
</dbReference>
<proteinExistence type="predicted"/>
<dbReference type="STRING" id="1391654.AKJ09_09489"/>
<dbReference type="PROSITE" id="PS51857">
    <property type="entry name" value="CSD_2"/>
    <property type="match status" value="1"/>
</dbReference>
<dbReference type="SUPFAM" id="SSF69754">
    <property type="entry name" value="Ribosome binding protein Y (YfiA homologue)"/>
    <property type="match status" value="1"/>
</dbReference>
<dbReference type="InterPro" id="IPR003489">
    <property type="entry name" value="RHF/RaiA"/>
</dbReference>
<gene>
    <name evidence="2" type="ORF">AKJ09_09489</name>
</gene>
<dbReference type="InterPro" id="IPR002059">
    <property type="entry name" value="CSP_DNA-bd"/>
</dbReference>
<organism evidence="2 3">
    <name type="scientific">Labilithrix luteola</name>
    <dbReference type="NCBI Taxonomy" id="1391654"/>
    <lineage>
        <taxon>Bacteria</taxon>
        <taxon>Pseudomonadati</taxon>
        <taxon>Myxococcota</taxon>
        <taxon>Polyangia</taxon>
        <taxon>Polyangiales</taxon>
        <taxon>Labilitrichaceae</taxon>
        <taxon>Labilithrix</taxon>
    </lineage>
</organism>
<dbReference type="KEGG" id="llu:AKJ09_09489"/>
<protein>
    <submittedName>
        <fullName evidence="2">Sigma 54 modulation protein YhbH</fullName>
    </submittedName>
</protein>
<dbReference type="Gene3D" id="2.40.50.140">
    <property type="entry name" value="Nucleic acid-binding proteins"/>
    <property type="match status" value="1"/>
</dbReference>
<dbReference type="AlphaFoldDB" id="A0A0K1QAL0"/>
<evidence type="ECO:0000313" key="2">
    <source>
        <dbReference type="EMBL" id="AKV02826.1"/>
    </source>
</evidence>
<name>A0A0K1QAL0_9BACT</name>
<dbReference type="Proteomes" id="UP000064967">
    <property type="component" value="Chromosome"/>
</dbReference>
<dbReference type="EMBL" id="CP012333">
    <property type="protein sequence ID" value="AKV02826.1"/>
    <property type="molecule type" value="Genomic_DNA"/>
</dbReference>
<sequence length="160" mass="18094">MQRRAAKLDTFFDRIVSCHVVVAAPHRHHKQGRRYQVSIDMLVPGKELAVTHNLDDDKEDLHATVDNAFTDAERVLEEHCRKLKLGPKLTHQKPPHGVVTKLFSDRGYGFIEDGGREIYFHRNSVLNGKFDKLSVGAKVRYAEEDGDKGPQASTVHVVET</sequence>
<accession>A0A0K1QAL0</accession>
<reference evidence="2 3" key="1">
    <citation type="submission" date="2015-08" db="EMBL/GenBank/DDBJ databases">
        <authorList>
            <person name="Babu N.S."/>
            <person name="Beckwith C.J."/>
            <person name="Beseler K.G."/>
            <person name="Brison A."/>
            <person name="Carone J.V."/>
            <person name="Caskin T.P."/>
            <person name="Diamond M."/>
            <person name="Durham M.E."/>
            <person name="Foxe J.M."/>
            <person name="Go M."/>
            <person name="Henderson B.A."/>
            <person name="Jones I.B."/>
            <person name="McGettigan J.A."/>
            <person name="Micheletti S.J."/>
            <person name="Nasrallah M.E."/>
            <person name="Ortiz D."/>
            <person name="Piller C.R."/>
            <person name="Privatt S.R."/>
            <person name="Schneider S.L."/>
            <person name="Sharp S."/>
            <person name="Smith T.C."/>
            <person name="Stanton J.D."/>
            <person name="Ullery H.E."/>
            <person name="Wilson R.J."/>
            <person name="Serrano M.G."/>
            <person name="Buck G."/>
            <person name="Lee V."/>
            <person name="Wang Y."/>
            <person name="Carvalho R."/>
            <person name="Voegtly L."/>
            <person name="Shi R."/>
            <person name="Duckworth R."/>
            <person name="Johnson A."/>
            <person name="Loviza R."/>
            <person name="Walstead R."/>
            <person name="Shah Z."/>
            <person name="Kiflezghi M."/>
            <person name="Wade K."/>
            <person name="Ball S.L."/>
            <person name="Bradley K.W."/>
            <person name="Asai D.J."/>
            <person name="Bowman C.A."/>
            <person name="Russell D.A."/>
            <person name="Pope W.H."/>
            <person name="Jacobs-Sera D."/>
            <person name="Hendrix R.W."/>
            <person name="Hatfull G.F."/>
        </authorList>
    </citation>
    <scope>NUCLEOTIDE SEQUENCE [LARGE SCALE GENOMIC DNA]</scope>
    <source>
        <strain evidence="2 3">DSM 27648</strain>
    </source>
</reference>
<dbReference type="InterPro" id="IPR036567">
    <property type="entry name" value="RHF-like"/>
</dbReference>
<evidence type="ECO:0000259" key="1">
    <source>
        <dbReference type="PROSITE" id="PS51857"/>
    </source>
</evidence>
<feature type="domain" description="CSD" evidence="1">
    <location>
        <begin position="94"/>
        <end position="157"/>
    </location>
</feature>
<evidence type="ECO:0000313" key="3">
    <source>
        <dbReference type="Proteomes" id="UP000064967"/>
    </source>
</evidence>
<dbReference type="GO" id="GO:0003676">
    <property type="term" value="F:nucleic acid binding"/>
    <property type="evidence" value="ECO:0007669"/>
    <property type="project" value="InterPro"/>
</dbReference>